<feature type="compositionally biased region" description="Basic and acidic residues" evidence="1">
    <location>
        <begin position="70"/>
        <end position="84"/>
    </location>
</feature>
<dbReference type="EMBL" id="CP098502">
    <property type="protein sequence ID" value="UTI64233.1"/>
    <property type="molecule type" value="Genomic_DNA"/>
</dbReference>
<gene>
    <name evidence="2" type="ORF">NBH00_23200</name>
</gene>
<sequence length="91" mass="9989">MSTITTDPTSTDKQITVDVPADRLPEFYAFFARFLAGDGPGRRGRRRGPDRHGPGHGPGHRGHGCRGRHDHHDAEHEHHHHDVPADAPPAA</sequence>
<protein>
    <submittedName>
        <fullName evidence="2">Uncharacterized protein</fullName>
    </submittedName>
</protein>
<accession>A0ABY5DQD9</accession>
<reference evidence="2 3" key="1">
    <citation type="submission" date="2022-06" db="EMBL/GenBank/DDBJ databases">
        <title>Paraconexibacter antarcticus.</title>
        <authorList>
            <person name="Kim C.S."/>
        </authorList>
    </citation>
    <scope>NUCLEOTIDE SEQUENCE [LARGE SCALE GENOMIC DNA]</scope>
    <source>
        <strain evidence="2 3">02-257</strain>
    </source>
</reference>
<dbReference type="Proteomes" id="UP001056035">
    <property type="component" value="Chromosome"/>
</dbReference>
<proteinExistence type="predicted"/>
<organism evidence="2 3">
    <name type="scientific">Paraconexibacter antarcticus</name>
    <dbReference type="NCBI Taxonomy" id="2949664"/>
    <lineage>
        <taxon>Bacteria</taxon>
        <taxon>Bacillati</taxon>
        <taxon>Actinomycetota</taxon>
        <taxon>Thermoleophilia</taxon>
        <taxon>Solirubrobacterales</taxon>
        <taxon>Paraconexibacteraceae</taxon>
        <taxon>Paraconexibacter</taxon>
    </lineage>
</organism>
<evidence type="ECO:0000256" key="1">
    <source>
        <dbReference type="SAM" id="MobiDB-lite"/>
    </source>
</evidence>
<dbReference type="RefSeq" id="WP_254570944.1">
    <property type="nucleotide sequence ID" value="NZ_CP098502.1"/>
</dbReference>
<keyword evidence="3" id="KW-1185">Reference proteome</keyword>
<feature type="region of interest" description="Disordered" evidence="1">
    <location>
        <begin position="35"/>
        <end position="91"/>
    </location>
</feature>
<evidence type="ECO:0000313" key="2">
    <source>
        <dbReference type="EMBL" id="UTI64233.1"/>
    </source>
</evidence>
<name>A0ABY5DQD9_9ACTN</name>
<evidence type="ECO:0000313" key="3">
    <source>
        <dbReference type="Proteomes" id="UP001056035"/>
    </source>
</evidence>
<feature type="compositionally biased region" description="Basic residues" evidence="1">
    <location>
        <begin position="58"/>
        <end position="69"/>
    </location>
</feature>